<dbReference type="Proteomes" id="UP000244066">
    <property type="component" value="Unassembled WGS sequence"/>
</dbReference>
<evidence type="ECO:0000256" key="1">
    <source>
        <dbReference type="ARBA" id="ARBA00022485"/>
    </source>
</evidence>
<dbReference type="PROSITE" id="PS51918">
    <property type="entry name" value="RADICAL_SAM"/>
    <property type="match status" value="1"/>
</dbReference>
<dbReference type="GO" id="GO:0051539">
    <property type="term" value="F:4 iron, 4 sulfur cluster binding"/>
    <property type="evidence" value="ECO:0007669"/>
    <property type="project" value="UniProtKB-KW"/>
</dbReference>
<evidence type="ECO:0000256" key="5">
    <source>
        <dbReference type="ARBA" id="ARBA00023014"/>
    </source>
</evidence>
<name>A0A2R7Y161_9ARCH</name>
<dbReference type="PIRSF" id="PIRSF004869">
    <property type="entry name" value="PflX_prd"/>
    <property type="match status" value="1"/>
</dbReference>
<dbReference type="SUPFAM" id="SSF102114">
    <property type="entry name" value="Radical SAM enzymes"/>
    <property type="match status" value="1"/>
</dbReference>
<dbReference type="InterPro" id="IPR034457">
    <property type="entry name" value="Organic_radical-activating"/>
</dbReference>
<accession>A0A2R7Y161</accession>
<dbReference type="InterPro" id="IPR016431">
    <property type="entry name" value="Pyrv-formate_lyase-activ_prd"/>
</dbReference>
<dbReference type="EMBL" id="NDWU01000021">
    <property type="protein sequence ID" value="PUA31264.1"/>
    <property type="molecule type" value="Genomic_DNA"/>
</dbReference>
<keyword evidence="2 6" id="KW-0949">S-adenosyl-L-methionine</keyword>
<dbReference type="PANTHER" id="PTHR30352:SF5">
    <property type="entry name" value="PYRUVATE FORMATE-LYASE 1-ACTIVATING ENZYME"/>
    <property type="match status" value="1"/>
</dbReference>
<dbReference type="GO" id="GO:0003824">
    <property type="term" value="F:catalytic activity"/>
    <property type="evidence" value="ECO:0007669"/>
    <property type="project" value="InterPro"/>
</dbReference>
<feature type="binding site" evidence="6">
    <location>
        <position position="95"/>
    </location>
    <ligand>
        <name>[4Fe-4S] cluster</name>
        <dbReference type="ChEBI" id="CHEBI:49883"/>
        <note>4Fe-4S-S-AdoMet</note>
    </ligand>
</feature>
<keyword evidence="1" id="KW-0004">4Fe-4S</keyword>
<keyword evidence="4 6" id="KW-0408">Iron</keyword>
<dbReference type="Gene3D" id="3.20.20.70">
    <property type="entry name" value="Aldolase class I"/>
    <property type="match status" value="1"/>
</dbReference>
<reference evidence="8 9" key="1">
    <citation type="submission" date="2017-04" db="EMBL/GenBank/DDBJ databases">
        <title>Draft Aigarchaeota genome from a New Zealand hot spring.</title>
        <authorList>
            <person name="Reysenbach A.-L."/>
            <person name="Donaho J.A."/>
            <person name="Gerhart J."/>
            <person name="Kelley J.F."/>
            <person name="Kouba K."/>
            <person name="Podar M."/>
            <person name="Stott M."/>
        </authorList>
    </citation>
    <scope>NUCLEOTIDE SEQUENCE [LARGE SCALE GENOMIC DNA]</scope>
    <source>
        <strain evidence="8">NZ13_MG1</strain>
    </source>
</reference>
<dbReference type="InterPro" id="IPR013785">
    <property type="entry name" value="Aldolase_TIM"/>
</dbReference>
<evidence type="ECO:0000256" key="2">
    <source>
        <dbReference type="ARBA" id="ARBA00022691"/>
    </source>
</evidence>
<evidence type="ECO:0000313" key="8">
    <source>
        <dbReference type="EMBL" id="PUA31264.1"/>
    </source>
</evidence>
<evidence type="ECO:0000259" key="7">
    <source>
        <dbReference type="PROSITE" id="PS51918"/>
    </source>
</evidence>
<keyword evidence="5 6" id="KW-0411">Iron-sulfur</keyword>
<feature type="binding site" evidence="6">
    <location>
        <position position="88"/>
    </location>
    <ligand>
        <name>[4Fe-4S] cluster</name>
        <dbReference type="ChEBI" id="CHEBI:49883"/>
        <note>4Fe-4S-S-AdoMet</note>
    </ligand>
</feature>
<dbReference type="Pfam" id="PF04055">
    <property type="entry name" value="Radical_SAM"/>
    <property type="match status" value="1"/>
</dbReference>
<evidence type="ECO:0000256" key="4">
    <source>
        <dbReference type="ARBA" id="ARBA00023004"/>
    </source>
</evidence>
<dbReference type="InterPro" id="IPR007197">
    <property type="entry name" value="rSAM"/>
</dbReference>
<dbReference type="InterPro" id="IPR058240">
    <property type="entry name" value="rSAM_sf"/>
</dbReference>
<dbReference type="AlphaFoldDB" id="A0A2R7Y161"/>
<comment type="caution">
    <text evidence="8">The sequence shown here is derived from an EMBL/GenBank/DDBJ whole genome shotgun (WGS) entry which is preliminary data.</text>
</comment>
<dbReference type="CDD" id="cd01335">
    <property type="entry name" value="Radical_SAM"/>
    <property type="match status" value="1"/>
</dbReference>
<dbReference type="SFLD" id="SFLDG01101">
    <property type="entry name" value="Uncharacterised_Radical_SAM_Su"/>
    <property type="match status" value="1"/>
</dbReference>
<dbReference type="SFLD" id="SFLDS00029">
    <property type="entry name" value="Radical_SAM"/>
    <property type="match status" value="1"/>
</dbReference>
<dbReference type="NCBIfam" id="TIGR04337">
    <property type="entry name" value="AmmeMemoSam_rS"/>
    <property type="match status" value="1"/>
</dbReference>
<evidence type="ECO:0000256" key="6">
    <source>
        <dbReference type="PIRSR" id="PIRSR004869-50"/>
    </source>
</evidence>
<evidence type="ECO:0000313" key="9">
    <source>
        <dbReference type="Proteomes" id="UP000244066"/>
    </source>
</evidence>
<proteinExistence type="predicted"/>
<feature type="binding site" evidence="6">
    <location>
        <position position="92"/>
    </location>
    <ligand>
        <name>[4Fe-4S] cluster</name>
        <dbReference type="ChEBI" id="CHEBI:49883"/>
        <note>4Fe-4S-S-AdoMet</note>
    </ligand>
</feature>
<gene>
    <name evidence="8" type="ORF">B9J98_07015</name>
</gene>
<comment type="cofactor">
    <cofactor evidence="6">
        <name>[4Fe-4S] cluster</name>
        <dbReference type="ChEBI" id="CHEBI:49883"/>
    </cofactor>
    <text evidence="6">Binds 1 [4Fe-4S] cluster. The cluster is coordinated with 3 cysteines and an exchangeable S-adenosyl-L-methionine.</text>
</comment>
<organism evidence="8 9">
    <name type="scientific">Candidatus Terraquivivens tikiterensis</name>
    <dbReference type="NCBI Taxonomy" id="1980982"/>
    <lineage>
        <taxon>Archaea</taxon>
        <taxon>Nitrososphaerota</taxon>
        <taxon>Candidatus Wolframiiraptoraceae</taxon>
        <taxon>Candidatus Terraquivivens</taxon>
    </lineage>
</organism>
<protein>
    <submittedName>
        <fullName evidence="8">AmmeMemoRadiSam system radical SAM enzyme</fullName>
    </submittedName>
</protein>
<sequence>MAIRATGKEARLFERLPSGRIKCKACARYCQIGEGKIGFCGIRGVVDGKLYLFAYGKIITAHVDPIEKKPVMHFMPGSRVFSIATTGCSWMCAYCQNFDISQRRKVEGMEVTPEKVVELAVKYRSHGIAYTYNEPMIFMEFAHDIGVLARERGLFNVFVSNGYGTPESVDAMRDFLDCITVDFKGNGEREFLRQYVGIPEPEPIFQTLLEIRSKTNAHIEITDLVVPKVGEDLEAARRLCRWIYENLGPDTPIHFLRFHPDYKLMHLPWTPTETLEKHCQVAKEEGLRYVYVGNVPGHPLEHTYCPGCGNVVVERYGFDIISWNMDEKNRCLNCGYPIAIVGKLNPRSKEERFVPVFW</sequence>
<dbReference type="GO" id="GO:0046872">
    <property type="term" value="F:metal ion binding"/>
    <property type="evidence" value="ECO:0007669"/>
    <property type="project" value="UniProtKB-KW"/>
</dbReference>
<evidence type="ECO:0000256" key="3">
    <source>
        <dbReference type="ARBA" id="ARBA00022723"/>
    </source>
</evidence>
<dbReference type="PANTHER" id="PTHR30352">
    <property type="entry name" value="PYRUVATE FORMATE-LYASE-ACTIVATING ENZYME"/>
    <property type="match status" value="1"/>
</dbReference>
<feature type="domain" description="Radical SAM core" evidence="7">
    <location>
        <begin position="73"/>
        <end position="288"/>
    </location>
</feature>
<keyword evidence="3 6" id="KW-0479">Metal-binding</keyword>
<dbReference type="InterPro" id="IPR027596">
    <property type="entry name" value="AmmeMemoSam_rS"/>
</dbReference>